<proteinExistence type="predicted"/>
<feature type="region of interest" description="Disordered" evidence="1">
    <location>
        <begin position="358"/>
        <end position="398"/>
    </location>
</feature>
<gene>
    <name evidence="3" type="ORF">CWM47_21540</name>
</gene>
<accession>A0A2K8Z2W8</accession>
<organism evidence="3 4">
    <name type="scientific">Spirosoma pollinicola</name>
    <dbReference type="NCBI Taxonomy" id="2057025"/>
    <lineage>
        <taxon>Bacteria</taxon>
        <taxon>Pseudomonadati</taxon>
        <taxon>Bacteroidota</taxon>
        <taxon>Cytophagia</taxon>
        <taxon>Cytophagales</taxon>
        <taxon>Cytophagaceae</taxon>
        <taxon>Spirosoma</taxon>
    </lineage>
</organism>
<evidence type="ECO:0000313" key="4">
    <source>
        <dbReference type="Proteomes" id="UP000232883"/>
    </source>
</evidence>
<name>A0A2K8Z2W8_9BACT</name>
<dbReference type="AlphaFoldDB" id="A0A2K8Z2W8"/>
<dbReference type="EMBL" id="CP025096">
    <property type="protein sequence ID" value="AUD04191.1"/>
    <property type="molecule type" value="Genomic_DNA"/>
</dbReference>
<keyword evidence="4" id="KW-1185">Reference proteome</keyword>
<feature type="compositionally biased region" description="Basic residues" evidence="1">
    <location>
        <begin position="1108"/>
        <end position="1127"/>
    </location>
</feature>
<dbReference type="Proteomes" id="UP000232883">
    <property type="component" value="Chromosome"/>
</dbReference>
<feature type="domain" description="MobA/VirD2-like nuclease" evidence="2">
    <location>
        <begin position="45"/>
        <end position="151"/>
    </location>
</feature>
<sequence>MVVRINVGARPSGAVLYNEHKVANGDARFIGGYNSTTFEREAISVHQKINVLERYVATNTRISKPTFHASLAFHPSEQFSDDQLKLIGQQYMQRLGYGEQPYLVYRHEDTHHPHIHIVSVSIDHEGNRISDSHQQRRSNAIRQALEKEYGLVEAEKQGKQVLMSGLLPEQVLIFKEPEAKKAIGNVVRTALTDYNFSNVLTFSEFLHQHRIQMNQLSGVAADGRPYQGITFQLHNGPNDQRGEAIGPAIKASRFAFAPTYERLERKFKQNATRIRSGKEATRQRIHNSLGSYSQLSEADFKTQLRSAGIQVIDTGQQYVYVDHKSRNVYDENELGPAYTRLAQRAAFTDRSVRLDTLQNRVRASSSSTTDLPPRTKRSAESAEPTNGQTQKTEPTSQELALRRRVSHFYQQVRQQGVDGKKPYFFESQLIRQFPHEPLTDLLIEEGVNPQSARQAVTQFEAYKQSQLPEIRSKEEAYFSQTASQFVSLASELPLSATSKRAFLAAADFVLTVNQSTLSHREDAQLRYVIPLSVQKQLQQDQGPSLAFRSRLTKPERLLYGALASGQLPPDPISFYQVSAAHLKAAIGPQFDHVAVGLNKSYANQVSTYLNDQKPLLPQLQARGFVIDALASGAYRMGHYLTRSDGFTPMPDALARRLQKESIPTLADQTQTLQSSAGRSLVSMSQAIDLNNTALMQGELGRWHRQTNYATGSGSVMEQAMRVQIQLQAQLESTAGKNATPEANKEISLPTKPVIPQPVSTVSQDLVRLLQQADLTAQQRYQITTQLGLVWQRAESGQVRLKEGEHSTHPGRYYTLTPSEQTYFSRPASNDLISPRLNAADQALLRAISQGNDFSSLTRQQVASLTLPAVETILLKQMLPTFQRWYNEQRGSQVLSDTTRQFGDPGTTRPFEARRHLSALYQRGFLIKQEVDSTNKPVFRMGHYKTDPTSYVAVPPEIAQTFSRQFPSQPGKNTYVLEGAWPAPDSVAAQRMRSLARAVDSDVEPGKINLLINRIHDRFPHLSRIREPQLLLDQLVSQPRTNRQPTKEQTSGSQPLLASPQNFALSTSTAMLKQSSSGDTLQYLLDRFENQAPQKGLLDILGESASAIRPKKRRVGEHTPVRRRGRKH</sequence>
<feature type="region of interest" description="Disordered" evidence="1">
    <location>
        <begin position="1037"/>
        <end position="1058"/>
    </location>
</feature>
<evidence type="ECO:0000256" key="1">
    <source>
        <dbReference type="SAM" id="MobiDB-lite"/>
    </source>
</evidence>
<dbReference type="RefSeq" id="WP_100990257.1">
    <property type="nucleotide sequence ID" value="NZ_CP025096.1"/>
</dbReference>
<protein>
    <recommendedName>
        <fullName evidence="2">MobA/VirD2-like nuclease domain-containing protein</fullName>
    </recommendedName>
</protein>
<evidence type="ECO:0000313" key="3">
    <source>
        <dbReference type="EMBL" id="AUD04191.1"/>
    </source>
</evidence>
<evidence type="ECO:0000259" key="2">
    <source>
        <dbReference type="Pfam" id="PF03432"/>
    </source>
</evidence>
<dbReference type="InterPro" id="IPR005094">
    <property type="entry name" value="Endonuclease_MobA/VirD2"/>
</dbReference>
<feature type="compositionally biased region" description="Polar residues" evidence="1">
    <location>
        <begin position="358"/>
        <end position="370"/>
    </location>
</feature>
<feature type="compositionally biased region" description="Polar residues" evidence="1">
    <location>
        <begin position="383"/>
        <end position="398"/>
    </location>
</feature>
<feature type="region of interest" description="Disordered" evidence="1">
    <location>
        <begin position="1106"/>
        <end position="1127"/>
    </location>
</feature>
<dbReference type="OrthoDB" id="915634at2"/>
<dbReference type="KEGG" id="spir:CWM47_21540"/>
<dbReference type="Pfam" id="PF03432">
    <property type="entry name" value="Relaxase"/>
    <property type="match status" value="1"/>
</dbReference>
<reference evidence="3 4" key="1">
    <citation type="submission" date="2017-11" db="EMBL/GenBank/DDBJ databases">
        <title>Taxonomic description and genome sequences of Spirosoma HA7 sp. nov., isolated from pollen microhabitat of Corylus avellana.</title>
        <authorList>
            <person name="Ambika Manirajan B."/>
            <person name="Suarez C."/>
            <person name="Ratering S."/>
            <person name="Geissler-Plaum R."/>
            <person name="Cardinale M."/>
            <person name="Sylvia S."/>
        </authorList>
    </citation>
    <scope>NUCLEOTIDE SEQUENCE [LARGE SCALE GENOMIC DNA]</scope>
    <source>
        <strain evidence="3 4">HA7</strain>
    </source>
</reference>